<dbReference type="SMART" id="SM00052">
    <property type="entry name" value="EAL"/>
    <property type="match status" value="1"/>
</dbReference>
<dbReference type="Gene3D" id="3.30.70.270">
    <property type="match status" value="1"/>
</dbReference>
<dbReference type="EMBL" id="JAJHPV010000013">
    <property type="protein sequence ID" value="MCC6072075.1"/>
    <property type="molecule type" value="Genomic_DNA"/>
</dbReference>
<evidence type="ECO:0000256" key="1">
    <source>
        <dbReference type="SAM" id="MobiDB-lite"/>
    </source>
</evidence>
<feature type="domain" description="EAL" evidence="4">
    <location>
        <begin position="490"/>
        <end position="745"/>
    </location>
</feature>
<dbReference type="InterPro" id="IPR000014">
    <property type="entry name" value="PAS"/>
</dbReference>
<feature type="domain" description="PAC" evidence="3">
    <location>
        <begin position="264"/>
        <end position="316"/>
    </location>
</feature>
<evidence type="ECO:0000259" key="3">
    <source>
        <dbReference type="PROSITE" id="PS50113"/>
    </source>
</evidence>
<dbReference type="InterPro" id="IPR000160">
    <property type="entry name" value="GGDEF_dom"/>
</dbReference>
<accession>A0ABS8IUH0</accession>
<dbReference type="InterPro" id="IPR001633">
    <property type="entry name" value="EAL_dom"/>
</dbReference>
<keyword evidence="7" id="KW-1185">Reference proteome</keyword>
<dbReference type="InterPro" id="IPR035919">
    <property type="entry name" value="EAL_sf"/>
</dbReference>
<dbReference type="InterPro" id="IPR013767">
    <property type="entry name" value="PAS_fold"/>
</dbReference>
<dbReference type="SMART" id="SM00267">
    <property type="entry name" value="GGDEF"/>
    <property type="match status" value="1"/>
</dbReference>
<dbReference type="CDD" id="cd01949">
    <property type="entry name" value="GGDEF"/>
    <property type="match status" value="1"/>
</dbReference>
<feature type="compositionally biased region" description="Basic and acidic residues" evidence="1">
    <location>
        <begin position="11"/>
        <end position="29"/>
    </location>
</feature>
<feature type="region of interest" description="Disordered" evidence="1">
    <location>
        <begin position="1"/>
        <end position="29"/>
    </location>
</feature>
<dbReference type="SMART" id="SM00091">
    <property type="entry name" value="PAS"/>
    <property type="match status" value="2"/>
</dbReference>
<sequence length="750" mass="83419">MDNDNDSATEASDRSPDVRGERAPVRSTDRSFAAAPYAARAGMLFVDPDPHYPLEPVVDVSGVTVDRLRYEEEQGYYNELYLLAPVGYFVVAFDQTILQANLVGAEMLGIARANPREHRLRTFVSPAYLSDFDHFFSSAINSSTPIQCRLQLGHGAGELVQVTLLASADGSGQACRVVVERAEGKLAALERSEERFRRIVHSAEEGIWEIDAESVTTFVNPKMAAMLGYSIEEMLDLPLVDFMDAEGRKILERNIARRQQGIAERHEFKFLRKDGHDVWTTMATNPIFDASGVYLGALALVTDITDRKASTELIWQQANFDQLTGLPNRHMFMDRLSQETRKADRNAAFLALLFIDLDHFKEVNDHYGHAVGDTVLVEAARRIAACVRSTDTLARLGGDEFTVILAGLDHVGSVERIAQAMIAALSQAFEFGGQRIFISASIGIALYPPDARDLDELVARADQAMYSSKNGGRNRFSYFTPDLQEAARARQNMGADMRAAIKAQQFEIVYQPIISLHSGAVYKAEALLRWRHPTRGLLGPAEFIPFAESNGLIVEIGDWVFREAARQAHAWQATIDPSFQVSVNKSPVQFRRDADMYEGWFAYLEELGLPRQSIVIEITESILMQGADQVLERLKHYRAMGLQVALDDFGTGYSSLSHLKRFDIDYVKIDQSFVSQLETDQGDLALCEAIIVMAHKLGLKVVAEGVETQGQRQLLLDAGCDYAQGYVFAHPMPAAEFEVMARESIKKIGG</sequence>
<feature type="domain" description="PAS" evidence="2">
    <location>
        <begin position="192"/>
        <end position="255"/>
    </location>
</feature>
<reference evidence="6 7" key="1">
    <citation type="submission" date="2021-11" db="EMBL/GenBank/DDBJ databases">
        <authorList>
            <person name="Huq M.A."/>
        </authorList>
    </citation>
    <scope>NUCLEOTIDE SEQUENCE [LARGE SCALE GENOMIC DNA]</scope>
    <source>
        <strain evidence="6 7">MAHUQ-52</strain>
    </source>
</reference>
<dbReference type="SUPFAM" id="SSF55073">
    <property type="entry name" value="Nucleotide cyclase"/>
    <property type="match status" value="1"/>
</dbReference>
<dbReference type="Pfam" id="PF00563">
    <property type="entry name" value="EAL"/>
    <property type="match status" value="1"/>
</dbReference>
<dbReference type="PANTHER" id="PTHR44757">
    <property type="entry name" value="DIGUANYLATE CYCLASE DGCP"/>
    <property type="match status" value="1"/>
</dbReference>
<name>A0ABS8IUH0_9BURK</name>
<feature type="domain" description="GGDEF" evidence="5">
    <location>
        <begin position="348"/>
        <end position="481"/>
    </location>
</feature>
<dbReference type="NCBIfam" id="TIGR00229">
    <property type="entry name" value="sensory_box"/>
    <property type="match status" value="1"/>
</dbReference>
<dbReference type="InterPro" id="IPR035965">
    <property type="entry name" value="PAS-like_dom_sf"/>
</dbReference>
<gene>
    <name evidence="6" type="ORF">LMJ30_14040</name>
</gene>
<dbReference type="InterPro" id="IPR000700">
    <property type="entry name" value="PAS-assoc_C"/>
</dbReference>
<evidence type="ECO:0000259" key="4">
    <source>
        <dbReference type="PROSITE" id="PS50883"/>
    </source>
</evidence>
<dbReference type="SUPFAM" id="SSF141868">
    <property type="entry name" value="EAL domain-like"/>
    <property type="match status" value="1"/>
</dbReference>
<evidence type="ECO:0000313" key="7">
    <source>
        <dbReference type="Proteomes" id="UP001198701"/>
    </source>
</evidence>
<dbReference type="Gene3D" id="3.30.450.20">
    <property type="entry name" value="PAS domain"/>
    <property type="match status" value="1"/>
</dbReference>
<dbReference type="Gene3D" id="3.20.20.450">
    <property type="entry name" value="EAL domain"/>
    <property type="match status" value="1"/>
</dbReference>
<dbReference type="PROSITE" id="PS50887">
    <property type="entry name" value="GGDEF"/>
    <property type="match status" value="1"/>
</dbReference>
<dbReference type="InterPro" id="IPR043128">
    <property type="entry name" value="Rev_trsase/Diguanyl_cyclase"/>
</dbReference>
<dbReference type="PANTHER" id="PTHR44757:SF2">
    <property type="entry name" value="BIOFILM ARCHITECTURE MAINTENANCE PROTEIN MBAA"/>
    <property type="match status" value="1"/>
</dbReference>
<evidence type="ECO:0000259" key="5">
    <source>
        <dbReference type="PROSITE" id="PS50887"/>
    </source>
</evidence>
<dbReference type="InterPro" id="IPR001610">
    <property type="entry name" value="PAC"/>
</dbReference>
<protein>
    <submittedName>
        <fullName evidence="6">EAL domain-containing protein</fullName>
    </submittedName>
</protein>
<evidence type="ECO:0000313" key="6">
    <source>
        <dbReference type="EMBL" id="MCC6072075.1"/>
    </source>
</evidence>
<organism evidence="6 7">
    <name type="scientific">Massilia agrisoli</name>
    <dbReference type="NCBI Taxonomy" id="2892444"/>
    <lineage>
        <taxon>Bacteria</taxon>
        <taxon>Pseudomonadati</taxon>
        <taxon>Pseudomonadota</taxon>
        <taxon>Betaproteobacteria</taxon>
        <taxon>Burkholderiales</taxon>
        <taxon>Oxalobacteraceae</taxon>
        <taxon>Telluria group</taxon>
        <taxon>Massilia</taxon>
    </lineage>
</organism>
<dbReference type="Proteomes" id="UP001198701">
    <property type="component" value="Unassembled WGS sequence"/>
</dbReference>
<dbReference type="SMART" id="SM00086">
    <property type="entry name" value="PAC"/>
    <property type="match status" value="1"/>
</dbReference>
<evidence type="ECO:0000259" key="2">
    <source>
        <dbReference type="PROSITE" id="PS50112"/>
    </source>
</evidence>
<dbReference type="PROSITE" id="PS50112">
    <property type="entry name" value="PAS"/>
    <property type="match status" value="1"/>
</dbReference>
<dbReference type="SUPFAM" id="SSF55785">
    <property type="entry name" value="PYP-like sensor domain (PAS domain)"/>
    <property type="match status" value="2"/>
</dbReference>
<dbReference type="PROSITE" id="PS50113">
    <property type="entry name" value="PAC"/>
    <property type="match status" value="1"/>
</dbReference>
<dbReference type="InterPro" id="IPR052155">
    <property type="entry name" value="Biofilm_reg_signaling"/>
</dbReference>
<dbReference type="CDD" id="cd00130">
    <property type="entry name" value="PAS"/>
    <property type="match status" value="2"/>
</dbReference>
<comment type="caution">
    <text evidence="6">The sequence shown here is derived from an EMBL/GenBank/DDBJ whole genome shotgun (WGS) entry which is preliminary data.</text>
</comment>
<dbReference type="NCBIfam" id="TIGR00254">
    <property type="entry name" value="GGDEF"/>
    <property type="match status" value="1"/>
</dbReference>
<dbReference type="PROSITE" id="PS50883">
    <property type="entry name" value="EAL"/>
    <property type="match status" value="1"/>
</dbReference>
<dbReference type="CDD" id="cd01948">
    <property type="entry name" value="EAL"/>
    <property type="match status" value="1"/>
</dbReference>
<dbReference type="Pfam" id="PF00989">
    <property type="entry name" value="PAS"/>
    <property type="match status" value="1"/>
</dbReference>
<proteinExistence type="predicted"/>
<dbReference type="Pfam" id="PF00990">
    <property type="entry name" value="GGDEF"/>
    <property type="match status" value="1"/>
</dbReference>
<dbReference type="InterPro" id="IPR029787">
    <property type="entry name" value="Nucleotide_cyclase"/>
</dbReference>
<dbReference type="RefSeq" id="WP_229432939.1">
    <property type="nucleotide sequence ID" value="NZ_JAJHPV010000013.1"/>
</dbReference>